<reference evidence="1" key="1">
    <citation type="journal article" date="2012" name="Science">
        <title>Fermentation, hydrogen, and sulfur metabolism in multiple uncultivated bacterial phyla.</title>
        <authorList>
            <person name="Wrighton K.C."/>
            <person name="Thomas B.C."/>
            <person name="Sharon I."/>
            <person name="Miller C.S."/>
            <person name="Castelle C.J."/>
            <person name="VerBerkmoes N.C."/>
            <person name="Wilkins M.J."/>
            <person name="Hettich R.L."/>
            <person name="Lipton M.S."/>
            <person name="Williams K.H."/>
            <person name="Long P.E."/>
            <person name="Banfield J.F."/>
        </authorList>
    </citation>
    <scope>NUCLEOTIDE SEQUENCE [LARGE SCALE GENOMIC DNA]</scope>
</reference>
<dbReference type="AlphaFoldDB" id="K2GU46"/>
<name>K2GU46_9BACT</name>
<comment type="caution">
    <text evidence="1">The sequence shown here is derived from an EMBL/GenBank/DDBJ whole genome shotgun (WGS) entry which is preliminary data.</text>
</comment>
<proteinExistence type="predicted"/>
<organism evidence="1">
    <name type="scientific">uncultured bacterium</name>
    <name type="common">gcode 4</name>
    <dbReference type="NCBI Taxonomy" id="1234023"/>
    <lineage>
        <taxon>Bacteria</taxon>
        <taxon>environmental samples</taxon>
    </lineage>
</organism>
<protein>
    <submittedName>
        <fullName evidence="1">Uncharacterized protein</fullName>
    </submittedName>
</protein>
<evidence type="ECO:0000313" key="1">
    <source>
        <dbReference type="EMBL" id="EKE26875.1"/>
    </source>
</evidence>
<dbReference type="EMBL" id="AMFJ01000649">
    <property type="protein sequence ID" value="EKE26875.1"/>
    <property type="molecule type" value="Genomic_DNA"/>
</dbReference>
<sequence length="46" mass="5762">MWIEEKKDDWQKQYEWNNLSQQTLEKFAKELRWLSELMKTSGNKEN</sequence>
<gene>
    <name evidence="1" type="ORF">ACD_4C00133G0003</name>
</gene>
<accession>K2GU46</accession>